<gene>
    <name evidence="1" type="ORF">M4Z11_06450</name>
</gene>
<protein>
    <submittedName>
        <fullName evidence="1">Uncharacterized protein</fullName>
    </submittedName>
</protein>
<proteinExistence type="predicted"/>
<accession>A0ABT0P9U0</accession>
<sequence length="180" mass="21337">MQKNISLKRKNQILLAIPDTCYQKSFLFSIPDLKLCFYRIKPIYQCHTEPKNRPILYAPSFLILWAVKYAAKNPHLFSALLCHRPKWYSPFLLMLYKLCLKNERRLIGSDVQSPMITKALRKHIAIVDYHSLPIGKWLQLMKNYHNYHKDLSIPLFWFDDDKMSTDIHQIISKLQNETAS</sequence>
<organism evidence="1 2">
    <name type="scientific">Bartonella bilalgolemii</name>
    <dbReference type="NCBI Taxonomy" id="2942911"/>
    <lineage>
        <taxon>Bacteria</taxon>
        <taxon>Pseudomonadati</taxon>
        <taxon>Pseudomonadota</taxon>
        <taxon>Alphaproteobacteria</taxon>
        <taxon>Hyphomicrobiales</taxon>
        <taxon>Bartonellaceae</taxon>
        <taxon>Bartonella</taxon>
    </lineage>
</organism>
<evidence type="ECO:0000313" key="1">
    <source>
        <dbReference type="EMBL" id="MCL6230226.1"/>
    </source>
</evidence>
<comment type="caution">
    <text evidence="1">The sequence shown here is derived from an EMBL/GenBank/DDBJ whole genome shotgun (WGS) entry which is preliminary data.</text>
</comment>
<keyword evidence="2" id="KW-1185">Reference proteome</keyword>
<reference evidence="1 2" key="1">
    <citation type="submission" date="2022-05" db="EMBL/GenBank/DDBJ databases">
        <title>Description of the Bartonella bilalgolemii sp. nov. Isolated from Apodemus uralensis (Pallas 1811).</title>
        <authorList>
            <person name="Zgheib R."/>
            <person name="Celebi B."/>
        </authorList>
    </citation>
    <scope>NUCLEOTIDE SEQUENCE [LARGE SCALE GENOMIC DNA]</scope>
    <source>
        <strain evidence="1 2">G70</strain>
    </source>
</reference>
<name>A0ABT0P9U0_9HYPH</name>
<dbReference type="RefSeq" id="WP_249677707.1">
    <property type="nucleotide sequence ID" value="NZ_JAMCOF010000012.1"/>
</dbReference>
<dbReference type="EMBL" id="JAMCOF010000012">
    <property type="protein sequence ID" value="MCL6230226.1"/>
    <property type="molecule type" value="Genomic_DNA"/>
</dbReference>
<evidence type="ECO:0000313" key="2">
    <source>
        <dbReference type="Proteomes" id="UP001523003"/>
    </source>
</evidence>
<dbReference type="Proteomes" id="UP001523003">
    <property type="component" value="Unassembled WGS sequence"/>
</dbReference>